<keyword evidence="2 5" id="KW-1017">Isopeptide bond</keyword>
<dbReference type="Pfam" id="PF20637">
    <property type="entry name" value="ATG5_HBR"/>
    <property type="match status" value="1"/>
</dbReference>
<feature type="domain" description="Autophagy protein ATG5 UblA" evidence="8">
    <location>
        <begin position="14"/>
        <end position="108"/>
    </location>
</feature>
<dbReference type="Pfam" id="PF04106">
    <property type="entry name" value="ATG5_UblB"/>
    <property type="match status" value="1"/>
</dbReference>
<evidence type="ECO:0000259" key="7">
    <source>
        <dbReference type="Pfam" id="PF20637"/>
    </source>
</evidence>
<name>A0A1V9Z9F1_ACHHY</name>
<feature type="domain" description="Autophagy protein ATG5 UblB" evidence="6">
    <location>
        <begin position="186"/>
        <end position="262"/>
    </location>
</feature>
<dbReference type="GO" id="GO:0000422">
    <property type="term" value="P:autophagy of mitochondrion"/>
    <property type="evidence" value="ECO:0007669"/>
    <property type="project" value="TreeGrafter"/>
</dbReference>
<protein>
    <recommendedName>
        <fullName evidence="5">Autophagy protein 5</fullName>
    </recommendedName>
</protein>
<dbReference type="Gene3D" id="1.10.246.190">
    <property type="entry name" value="Autophagy protein Apg5, helix rich domain"/>
    <property type="match status" value="1"/>
</dbReference>
<dbReference type="GO" id="GO:0019776">
    <property type="term" value="F:Atg8-family ligase activity"/>
    <property type="evidence" value="ECO:0007669"/>
    <property type="project" value="TreeGrafter"/>
</dbReference>
<sequence length="266" mass="30250">MDDGRRGSSHGRKLWHGCIPVCFSIDATEITTLQVPRPYYAMIPRVSSLLAATDNVIDHFKDVAPPMFSTHSVWFSYNDRPLKWQLPFGVLYDLYAESKLPWEITVHFQRYPTQQLLPCESLDAVEIHFMNSFKQALYLLYGSTKWIMNLPQQKQAQLWEGVMKNNYSLFESVQSELVPPSEPLRHIPVRLVLPSEPMVQLPIAHGKAELATTAHVLAYLVPDLALQAHRILVHGIDVALDVAIAELYDAYAYPDGFLYLTVTRGV</sequence>
<dbReference type="Pfam" id="PF20638">
    <property type="entry name" value="ATG5_UblA"/>
    <property type="match status" value="1"/>
</dbReference>
<evidence type="ECO:0000313" key="9">
    <source>
        <dbReference type="EMBL" id="OQR94624.1"/>
    </source>
</evidence>
<dbReference type="PANTHER" id="PTHR13040">
    <property type="entry name" value="AUTOPHAGY PROTEIN 5"/>
    <property type="match status" value="1"/>
</dbReference>
<dbReference type="InterPro" id="IPR048318">
    <property type="entry name" value="ATG5_UblB"/>
</dbReference>
<evidence type="ECO:0000256" key="5">
    <source>
        <dbReference type="RuleBase" id="RU361202"/>
    </source>
</evidence>
<dbReference type="GO" id="GO:0061908">
    <property type="term" value="C:phagophore"/>
    <property type="evidence" value="ECO:0007669"/>
    <property type="project" value="TreeGrafter"/>
</dbReference>
<dbReference type="InterPro" id="IPR007239">
    <property type="entry name" value="Atg5"/>
</dbReference>
<accession>A0A1V9Z9F1</accession>
<comment type="subcellular location">
    <subcellularLocation>
        <location evidence="5">Preautophagosomal structure membrane</location>
        <topology evidence="5">Peripheral membrane protein</topology>
    </subcellularLocation>
</comment>
<dbReference type="GO" id="GO:0034727">
    <property type="term" value="P:piecemeal microautophagy of the nucleus"/>
    <property type="evidence" value="ECO:0007669"/>
    <property type="project" value="TreeGrafter"/>
</dbReference>
<dbReference type="AlphaFoldDB" id="A0A1V9Z9F1"/>
<dbReference type="Gene3D" id="3.10.20.90">
    <property type="entry name" value="Phosphatidylinositol 3-kinase Catalytic Subunit, Chain A, domain 1"/>
    <property type="match status" value="1"/>
</dbReference>
<keyword evidence="10" id="KW-1185">Reference proteome</keyword>
<organism evidence="9 10">
    <name type="scientific">Achlya hypogyna</name>
    <name type="common">Oomycete</name>
    <name type="synonym">Protoachlya hypogyna</name>
    <dbReference type="NCBI Taxonomy" id="1202772"/>
    <lineage>
        <taxon>Eukaryota</taxon>
        <taxon>Sar</taxon>
        <taxon>Stramenopiles</taxon>
        <taxon>Oomycota</taxon>
        <taxon>Saprolegniomycetes</taxon>
        <taxon>Saprolegniales</taxon>
        <taxon>Achlyaceae</taxon>
        <taxon>Achlya</taxon>
    </lineage>
</organism>
<comment type="similarity">
    <text evidence="1 5">Belongs to the ATG5 family.</text>
</comment>
<keyword evidence="3 5" id="KW-0832">Ubl conjugation</keyword>
<comment type="caution">
    <text evidence="9">The sequence shown here is derived from an EMBL/GenBank/DDBJ whole genome shotgun (WGS) entry which is preliminary data.</text>
</comment>
<reference evidence="9 10" key="1">
    <citation type="journal article" date="2014" name="Genome Biol. Evol.">
        <title>The secreted proteins of Achlya hypogyna and Thraustotheca clavata identify the ancestral oomycete secretome and reveal gene acquisitions by horizontal gene transfer.</title>
        <authorList>
            <person name="Misner I."/>
            <person name="Blouin N."/>
            <person name="Leonard G."/>
            <person name="Richards T.A."/>
            <person name="Lane C.E."/>
        </authorList>
    </citation>
    <scope>NUCLEOTIDE SEQUENCE [LARGE SCALE GENOMIC DNA]</scope>
    <source>
        <strain evidence="9 10">ATCC 48635</strain>
    </source>
</reference>
<dbReference type="InterPro" id="IPR042527">
    <property type="entry name" value="Atg5_UblA_dom_sf"/>
</dbReference>
<dbReference type="GO" id="GO:0005776">
    <property type="term" value="C:autophagosome"/>
    <property type="evidence" value="ECO:0007669"/>
    <property type="project" value="TreeGrafter"/>
</dbReference>
<dbReference type="Proteomes" id="UP000243579">
    <property type="component" value="Unassembled WGS sequence"/>
</dbReference>
<proteinExistence type="inferred from homology"/>
<keyword evidence="5" id="KW-0472">Membrane</keyword>
<evidence type="ECO:0000256" key="2">
    <source>
        <dbReference type="ARBA" id="ARBA00022499"/>
    </source>
</evidence>
<comment type="function">
    <text evidence="5">Involved in autophagic vesicle formation.</text>
</comment>
<dbReference type="PANTHER" id="PTHR13040:SF2">
    <property type="entry name" value="AUTOPHAGY PROTEIN 5"/>
    <property type="match status" value="1"/>
</dbReference>
<dbReference type="EMBL" id="JNBR01000356">
    <property type="protein sequence ID" value="OQR94624.1"/>
    <property type="molecule type" value="Genomic_DNA"/>
</dbReference>
<gene>
    <name evidence="9" type="ORF">ACHHYP_01036</name>
</gene>
<evidence type="ECO:0000259" key="6">
    <source>
        <dbReference type="Pfam" id="PF04106"/>
    </source>
</evidence>
<evidence type="ECO:0000313" key="10">
    <source>
        <dbReference type="Proteomes" id="UP000243579"/>
    </source>
</evidence>
<dbReference type="GO" id="GO:0034045">
    <property type="term" value="C:phagophore assembly site membrane"/>
    <property type="evidence" value="ECO:0007669"/>
    <property type="project" value="UniProtKB-SubCell"/>
</dbReference>
<evidence type="ECO:0000259" key="8">
    <source>
        <dbReference type="Pfam" id="PF20638"/>
    </source>
</evidence>
<comment type="subunit">
    <text evidence="5">Conjugated with ATG12.</text>
</comment>
<evidence type="ECO:0000256" key="1">
    <source>
        <dbReference type="ARBA" id="ARBA00006910"/>
    </source>
</evidence>
<dbReference type="InterPro" id="IPR048939">
    <property type="entry name" value="ATG5_UblA"/>
</dbReference>
<dbReference type="OrthoDB" id="272162at2759"/>
<dbReference type="GO" id="GO:0006995">
    <property type="term" value="P:cellular response to nitrogen starvation"/>
    <property type="evidence" value="ECO:0007669"/>
    <property type="project" value="TreeGrafter"/>
</dbReference>
<dbReference type="InterPro" id="IPR042526">
    <property type="entry name" value="Atg5_HR"/>
</dbReference>
<evidence type="ECO:0000256" key="3">
    <source>
        <dbReference type="ARBA" id="ARBA00022843"/>
    </source>
</evidence>
<feature type="domain" description="Autophagy protein ATG5 alpha-helical bundle region" evidence="7">
    <location>
        <begin position="123"/>
        <end position="180"/>
    </location>
</feature>
<dbReference type="Gene3D" id="3.10.20.620">
    <property type="match status" value="1"/>
</dbReference>
<dbReference type="STRING" id="1202772.A0A1V9Z9F1"/>
<dbReference type="InterPro" id="IPR048940">
    <property type="entry name" value="ATG5_HBR"/>
</dbReference>
<dbReference type="GO" id="GO:0044233">
    <property type="term" value="C:mitochondria-associated endoplasmic reticulum membrane contact site"/>
    <property type="evidence" value="ECO:0007669"/>
    <property type="project" value="TreeGrafter"/>
</dbReference>
<evidence type="ECO:0000256" key="4">
    <source>
        <dbReference type="ARBA" id="ARBA00023006"/>
    </source>
</evidence>
<keyword evidence="4 5" id="KW-0072">Autophagy</keyword>
<dbReference type="GO" id="GO:0034274">
    <property type="term" value="C:Atg12-Atg5-Atg16 complex"/>
    <property type="evidence" value="ECO:0007669"/>
    <property type="project" value="TreeGrafter"/>
</dbReference>